<protein>
    <submittedName>
        <fullName evidence="7">TrbI/VirB10 family protein</fullName>
    </submittedName>
</protein>
<comment type="similarity">
    <text evidence="2">Belongs to the TrbI/VirB10 family.</text>
</comment>
<evidence type="ECO:0000256" key="2">
    <source>
        <dbReference type="ARBA" id="ARBA00010265"/>
    </source>
</evidence>
<comment type="subcellular location">
    <subcellularLocation>
        <location evidence="1">Membrane</location>
        <topology evidence="1">Single-pass membrane protein</topology>
    </subcellularLocation>
</comment>
<proteinExistence type="inferred from homology"/>
<comment type="caution">
    <text evidence="7">The sequence shown here is derived from an EMBL/GenBank/DDBJ whole genome shotgun (WGS) entry which is preliminary data.</text>
</comment>
<dbReference type="EMBL" id="JBELQC010000001">
    <property type="protein sequence ID" value="MFL9841151.1"/>
    <property type="molecule type" value="Genomic_DNA"/>
</dbReference>
<feature type="compositionally biased region" description="Low complexity" evidence="6">
    <location>
        <begin position="11"/>
        <end position="34"/>
    </location>
</feature>
<sequence>MIDNGGSVRGAGAQATSDAAAAPRQGGTAAGPAMNTNRARAGAFANRANTILQGTLIPAVLESALDSTRAGFARAIVSRDVRGFDGTQVLIPRGSRLIGEYGSENSAGQKRALITWTRLIRPDGVTIAIQSPVADTLGRTGVRAKVNTHFWERFSGAILQSALDIGVNIASREAGAPTVIALPGANVTAQAVQPQQITPTLTVKPGTSISVFVARDLDFTGAENRR</sequence>
<evidence type="ECO:0000256" key="4">
    <source>
        <dbReference type="ARBA" id="ARBA00022989"/>
    </source>
</evidence>
<keyword evidence="4" id="KW-1133">Transmembrane helix</keyword>
<dbReference type="Gene3D" id="2.40.128.260">
    <property type="entry name" value="Type IV secretion system, VirB10/TraB/TrbI"/>
    <property type="match status" value="1"/>
</dbReference>
<evidence type="ECO:0000313" key="8">
    <source>
        <dbReference type="Proteomes" id="UP001629244"/>
    </source>
</evidence>
<reference evidence="7 8" key="1">
    <citation type="submission" date="2024-06" db="EMBL/GenBank/DDBJ databases">
        <authorList>
            <person name="Kaempfer P."/>
            <person name="Viver T."/>
        </authorList>
    </citation>
    <scope>NUCLEOTIDE SEQUENCE [LARGE SCALE GENOMIC DNA]</scope>
    <source>
        <strain evidence="7 8">ST-64</strain>
    </source>
</reference>
<name>A0ABW8YLK1_9SPHN</name>
<feature type="region of interest" description="Disordered" evidence="6">
    <location>
        <begin position="1"/>
        <end position="34"/>
    </location>
</feature>
<dbReference type="CDD" id="cd16429">
    <property type="entry name" value="VirB10"/>
    <property type="match status" value="1"/>
</dbReference>
<evidence type="ECO:0000256" key="5">
    <source>
        <dbReference type="ARBA" id="ARBA00023136"/>
    </source>
</evidence>
<keyword evidence="3" id="KW-0812">Transmembrane</keyword>
<gene>
    <name evidence="7" type="ORF">ABS767_09270</name>
</gene>
<evidence type="ECO:0000256" key="1">
    <source>
        <dbReference type="ARBA" id="ARBA00004167"/>
    </source>
</evidence>
<dbReference type="Proteomes" id="UP001629244">
    <property type="component" value="Unassembled WGS sequence"/>
</dbReference>
<dbReference type="InterPro" id="IPR042217">
    <property type="entry name" value="T4SS_VirB10/TrbI"/>
</dbReference>
<dbReference type="Pfam" id="PF03743">
    <property type="entry name" value="TrbI"/>
    <property type="match status" value="1"/>
</dbReference>
<organism evidence="7 8">
    <name type="scientific">Sphingomonas plantiphila</name>
    <dbReference type="NCBI Taxonomy" id="3163295"/>
    <lineage>
        <taxon>Bacteria</taxon>
        <taxon>Pseudomonadati</taxon>
        <taxon>Pseudomonadota</taxon>
        <taxon>Alphaproteobacteria</taxon>
        <taxon>Sphingomonadales</taxon>
        <taxon>Sphingomonadaceae</taxon>
        <taxon>Sphingomonas</taxon>
    </lineage>
</organism>
<evidence type="ECO:0000256" key="3">
    <source>
        <dbReference type="ARBA" id="ARBA00022692"/>
    </source>
</evidence>
<evidence type="ECO:0000313" key="7">
    <source>
        <dbReference type="EMBL" id="MFL9841151.1"/>
    </source>
</evidence>
<accession>A0ABW8YLK1</accession>
<dbReference type="InterPro" id="IPR005498">
    <property type="entry name" value="T4SS_VirB10/TraB/TrbI"/>
</dbReference>
<keyword evidence="8" id="KW-1185">Reference proteome</keyword>
<keyword evidence="5" id="KW-0472">Membrane</keyword>
<evidence type="ECO:0000256" key="6">
    <source>
        <dbReference type="SAM" id="MobiDB-lite"/>
    </source>
</evidence>